<organism evidence="3 4">
    <name type="scientific">Candidatus Chloroploca mongolica</name>
    <dbReference type="NCBI Taxonomy" id="2528176"/>
    <lineage>
        <taxon>Bacteria</taxon>
        <taxon>Bacillati</taxon>
        <taxon>Chloroflexota</taxon>
        <taxon>Chloroflexia</taxon>
        <taxon>Chloroflexales</taxon>
        <taxon>Chloroflexineae</taxon>
        <taxon>Oscillochloridaceae</taxon>
        <taxon>Candidatus Chloroploca</taxon>
    </lineage>
</organism>
<evidence type="ECO:0000313" key="3">
    <source>
        <dbReference type="EMBL" id="MBP1467721.1"/>
    </source>
</evidence>
<dbReference type="PROSITE" id="PS51549">
    <property type="entry name" value="DM13"/>
    <property type="match status" value="1"/>
</dbReference>
<comment type="caution">
    <text evidence="3">The sequence shown here is derived from an EMBL/GenBank/DDBJ whole genome shotgun (WGS) entry which is preliminary data.</text>
</comment>
<name>A0ABS4DE47_9CHLR</name>
<gene>
    <name evidence="3" type="ORF">EYB53_018545</name>
</gene>
<sequence>MSSPHTKRRVPTLVLWLGLPVLLFGAAFAWWAISPLFFSTRVDEAFPVAGASAIPDPTAAPEVVAVPLATATPDASPVTVTATPEQPTPGAAEEPTPSVEPTVAEVPTEPIALATGTFTFIDQLHWAEGEATIYQLPDGSRILRLENFKAQNGPDLRIGIAGHPMPRSSAELHDTGPGYIEFERLTANEGNQNYAIPADLDLDGFLSVVIYCRAFSTVFSTAEVN</sequence>
<keyword evidence="4" id="KW-1185">Reference proteome</keyword>
<reference evidence="3 4" key="1">
    <citation type="submission" date="2021-03" db="EMBL/GenBank/DDBJ databases">
        <authorList>
            <person name="Grouzdev D.S."/>
        </authorList>
    </citation>
    <scope>NUCLEOTIDE SEQUENCE [LARGE SCALE GENOMIC DNA]</scope>
    <source>
        <strain evidence="3 4">M50-1</strain>
    </source>
</reference>
<feature type="region of interest" description="Disordered" evidence="1">
    <location>
        <begin position="74"/>
        <end position="99"/>
    </location>
</feature>
<evidence type="ECO:0000313" key="4">
    <source>
        <dbReference type="Proteomes" id="UP001193081"/>
    </source>
</evidence>
<evidence type="ECO:0000259" key="2">
    <source>
        <dbReference type="PROSITE" id="PS51549"/>
    </source>
</evidence>
<dbReference type="RefSeq" id="WP_135479890.1">
    <property type="nucleotide sequence ID" value="NZ_SIJK02000040.1"/>
</dbReference>
<feature type="domain" description="DM13" evidence="2">
    <location>
        <begin position="116"/>
        <end position="225"/>
    </location>
</feature>
<dbReference type="EMBL" id="SIJK02000040">
    <property type="protein sequence ID" value="MBP1467721.1"/>
    <property type="molecule type" value="Genomic_DNA"/>
</dbReference>
<accession>A0ABS4DE47</accession>
<protein>
    <submittedName>
        <fullName evidence="3">DM13 domain-containing protein</fullName>
    </submittedName>
</protein>
<evidence type="ECO:0000256" key="1">
    <source>
        <dbReference type="SAM" id="MobiDB-lite"/>
    </source>
</evidence>
<proteinExistence type="predicted"/>
<dbReference type="InterPro" id="IPR019545">
    <property type="entry name" value="DM13_domain"/>
</dbReference>
<dbReference type="Proteomes" id="UP001193081">
    <property type="component" value="Unassembled WGS sequence"/>
</dbReference>
<dbReference type="Pfam" id="PF10517">
    <property type="entry name" value="DM13"/>
    <property type="match status" value="1"/>
</dbReference>